<proteinExistence type="predicted"/>
<evidence type="ECO:0000313" key="2">
    <source>
        <dbReference type="EMBL" id="OIT28201.1"/>
    </source>
</evidence>
<evidence type="ECO:0000256" key="1">
    <source>
        <dbReference type="SAM" id="MobiDB-lite"/>
    </source>
</evidence>
<feature type="compositionally biased region" description="Polar residues" evidence="1">
    <location>
        <begin position="28"/>
        <end position="39"/>
    </location>
</feature>
<evidence type="ECO:0000313" key="3">
    <source>
        <dbReference type="Proteomes" id="UP000187609"/>
    </source>
</evidence>
<comment type="caution">
    <text evidence="2">The sequence shown here is derived from an EMBL/GenBank/DDBJ whole genome shotgun (WGS) entry which is preliminary data.</text>
</comment>
<dbReference type="AlphaFoldDB" id="A0A1J6LB12"/>
<organism evidence="2 3">
    <name type="scientific">Nicotiana attenuata</name>
    <name type="common">Coyote tobacco</name>
    <dbReference type="NCBI Taxonomy" id="49451"/>
    <lineage>
        <taxon>Eukaryota</taxon>
        <taxon>Viridiplantae</taxon>
        <taxon>Streptophyta</taxon>
        <taxon>Embryophyta</taxon>
        <taxon>Tracheophyta</taxon>
        <taxon>Spermatophyta</taxon>
        <taxon>Magnoliopsida</taxon>
        <taxon>eudicotyledons</taxon>
        <taxon>Gunneridae</taxon>
        <taxon>Pentapetalae</taxon>
        <taxon>asterids</taxon>
        <taxon>lamiids</taxon>
        <taxon>Solanales</taxon>
        <taxon>Solanaceae</taxon>
        <taxon>Nicotianoideae</taxon>
        <taxon>Nicotianeae</taxon>
        <taxon>Nicotiana</taxon>
    </lineage>
</organism>
<feature type="compositionally biased region" description="Basic and acidic residues" evidence="1">
    <location>
        <begin position="145"/>
        <end position="158"/>
    </location>
</feature>
<feature type="region of interest" description="Disordered" evidence="1">
    <location>
        <begin position="1"/>
        <end position="39"/>
    </location>
</feature>
<protein>
    <submittedName>
        <fullName evidence="2">Uncharacterized protein</fullName>
    </submittedName>
</protein>
<name>A0A1J6LB12_NICAT</name>
<reference evidence="2" key="1">
    <citation type="submission" date="2016-11" db="EMBL/GenBank/DDBJ databases">
        <title>The genome of Nicotiana attenuata.</title>
        <authorList>
            <person name="Xu S."/>
            <person name="Brockmoeller T."/>
            <person name="Gaquerel E."/>
            <person name="Navarro A."/>
            <person name="Kuhl H."/>
            <person name="Gase K."/>
            <person name="Ling Z."/>
            <person name="Zhou W."/>
            <person name="Kreitzer C."/>
            <person name="Stanke M."/>
            <person name="Tang H."/>
            <person name="Lyons E."/>
            <person name="Pandey P."/>
            <person name="Pandey S.P."/>
            <person name="Timmermann B."/>
            <person name="Baldwin I.T."/>
        </authorList>
    </citation>
    <scope>NUCLEOTIDE SEQUENCE [LARGE SCALE GENOMIC DNA]</scope>
    <source>
        <strain evidence="2">UT</strain>
    </source>
</reference>
<dbReference type="Gramene" id="OIT28201">
    <property type="protein sequence ID" value="OIT28201"/>
    <property type="gene ID" value="A4A49_32644"/>
</dbReference>
<sequence length="168" mass="17491">MVGDDAPRTHPEPPNDGWVGPNGDNHPKSQVLSLTSHTTSPPGFGKLWTPVMDVHSTPSPVHKAATTLLHGGTQHTHGLALPHNALLPTHESGGSTPIFIIPTLATNTPSPSATTITTTLSHRSSEQGHHHGIGLSPRVQCGPGEHARKIRDAKDKGLPHAGTPGDGV</sequence>
<dbReference type="EMBL" id="MJEQ01002138">
    <property type="protein sequence ID" value="OIT28201.1"/>
    <property type="molecule type" value="Genomic_DNA"/>
</dbReference>
<feature type="compositionally biased region" description="Basic and acidic residues" evidence="1">
    <location>
        <begin position="1"/>
        <end position="13"/>
    </location>
</feature>
<accession>A0A1J6LB12</accession>
<keyword evidence="3" id="KW-1185">Reference proteome</keyword>
<gene>
    <name evidence="2" type="ORF">A4A49_32644</name>
</gene>
<feature type="region of interest" description="Disordered" evidence="1">
    <location>
        <begin position="125"/>
        <end position="168"/>
    </location>
</feature>
<dbReference type="Proteomes" id="UP000187609">
    <property type="component" value="Unassembled WGS sequence"/>
</dbReference>